<keyword evidence="4" id="KW-1185">Reference proteome</keyword>
<feature type="transmembrane region" description="Helical" evidence="2">
    <location>
        <begin position="151"/>
        <end position="171"/>
    </location>
</feature>
<feature type="compositionally biased region" description="Low complexity" evidence="1">
    <location>
        <begin position="1"/>
        <end position="15"/>
    </location>
</feature>
<comment type="caution">
    <text evidence="3">The sequence shown here is derived from an EMBL/GenBank/DDBJ whole genome shotgun (WGS) entry which is preliminary data.</text>
</comment>
<keyword evidence="2" id="KW-0472">Membrane</keyword>
<feature type="compositionally biased region" description="Pro residues" evidence="1">
    <location>
        <begin position="94"/>
        <end position="119"/>
    </location>
</feature>
<dbReference type="RefSeq" id="WP_125911606.1">
    <property type="nucleotide sequence ID" value="NZ_AP018920.1"/>
</dbReference>
<organism evidence="3 4">
    <name type="scientific">Pseudonocardia autotrophica</name>
    <name type="common">Amycolata autotrophica</name>
    <name type="synonym">Nocardia autotrophica</name>
    <dbReference type="NCBI Taxonomy" id="2074"/>
    <lineage>
        <taxon>Bacteria</taxon>
        <taxon>Bacillati</taxon>
        <taxon>Actinomycetota</taxon>
        <taxon>Actinomycetes</taxon>
        <taxon>Pseudonocardiales</taxon>
        <taxon>Pseudonocardiaceae</taxon>
        <taxon>Pseudonocardia</taxon>
    </lineage>
</organism>
<feature type="region of interest" description="Disordered" evidence="1">
    <location>
        <begin position="170"/>
        <end position="189"/>
    </location>
</feature>
<name>A0A1Y2N0H1_PSEAH</name>
<sequence>MSAPVIRIPSPRRPVGTTEAAAPRALPEGQVRYLDLAHRLDVPAPRHGGADRSPAADTRRLPAPRSATPVRQPVERPGTRGADRQRPAGRGAGTPPPPAQRSGTPPPPARRSTTPPPPAQGSAAPAAGDRAGRHRVTGGTAARVFTVLARLGSLTTLAAMVVLAAAVAGLADGDPPTGPAAEVAGSTLR</sequence>
<dbReference type="STRING" id="2074.BG845_02269"/>
<keyword evidence="2" id="KW-0812">Transmembrane</keyword>
<feature type="compositionally biased region" description="Basic and acidic residues" evidence="1">
    <location>
        <begin position="73"/>
        <end position="86"/>
    </location>
</feature>
<evidence type="ECO:0000256" key="1">
    <source>
        <dbReference type="SAM" id="MobiDB-lite"/>
    </source>
</evidence>
<evidence type="ECO:0000313" key="4">
    <source>
        <dbReference type="Proteomes" id="UP000194360"/>
    </source>
</evidence>
<gene>
    <name evidence="3" type="ORF">BG845_02269</name>
</gene>
<keyword evidence="2" id="KW-1133">Transmembrane helix</keyword>
<accession>A0A1Y2N0H1</accession>
<proteinExistence type="predicted"/>
<dbReference type="EMBL" id="MIGB01000010">
    <property type="protein sequence ID" value="OSY40930.1"/>
    <property type="molecule type" value="Genomic_DNA"/>
</dbReference>
<dbReference type="AlphaFoldDB" id="A0A1Y2N0H1"/>
<dbReference type="Proteomes" id="UP000194360">
    <property type="component" value="Unassembled WGS sequence"/>
</dbReference>
<evidence type="ECO:0000256" key="2">
    <source>
        <dbReference type="SAM" id="Phobius"/>
    </source>
</evidence>
<protein>
    <submittedName>
        <fullName evidence="3">Uncharacterized protein</fullName>
    </submittedName>
</protein>
<reference evidence="3 4" key="1">
    <citation type="submission" date="2016-09" db="EMBL/GenBank/DDBJ databases">
        <title>Pseudonocardia autotrophica DSM535, a candidate organism with high potential of specific P450 cytochromes.</title>
        <authorList>
            <person name="Grumaz C."/>
            <person name="Vainshtein Y."/>
            <person name="Kirstahler P."/>
            <person name="Sohn K."/>
        </authorList>
    </citation>
    <scope>NUCLEOTIDE SEQUENCE [LARGE SCALE GENOMIC DNA]</scope>
    <source>
        <strain evidence="3 4">DSM 535</strain>
    </source>
</reference>
<feature type="region of interest" description="Disordered" evidence="1">
    <location>
        <begin position="1"/>
        <end position="135"/>
    </location>
</feature>
<evidence type="ECO:0000313" key="3">
    <source>
        <dbReference type="EMBL" id="OSY40930.1"/>
    </source>
</evidence>